<feature type="compositionally biased region" description="Polar residues" evidence="1">
    <location>
        <begin position="183"/>
        <end position="212"/>
    </location>
</feature>
<evidence type="ECO:0000256" key="1">
    <source>
        <dbReference type="SAM" id="MobiDB-lite"/>
    </source>
</evidence>
<dbReference type="RefSeq" id="WP_058496310.1">
    <property type="nucleotide sequence ID" value="NZ_CAAAIU010000005.1"/>
</dbReference>
<evidence type="ECO:0000313" key="2">
    <source>
        <dbReference type="EMBL" id="KTC85696.1"/>
    </source>
</evidence>
<name>A0A0W0SQQ2_9GAMM</name>
<proteinExistence type="predicted"/>
<accession>A0A0W0SQQ2</accession>
<dbReference type="PATRIC" id="fig|1212489.4.peg.2136"/>
<sequence>MPIDQSDLEKMYAQAVDDQFRSPVFSRHVDIAPLMRSIARNASRSLINLEIKEKRRNIYHDQALLIAYIEQEAASFYKLNGMSTAYLDEFIKGSRLPDRMEARIMALVTTHPEADSLLILKNAIYNILLTTATASRIYNQESASKRLNTLFYPEDALFEVPEISDEKLAVETEFVSMEKKSGESSQQKPVFKNTQDTLFGSKTSTKSTSEDIITNEPPKIGGN</sequence>
<organism evidence="2 3">
    <name type="scientific">Legionella drozanskii LLAP-1</name>
    <dbReference type="NCBI Taxonomy" id="1212489"/>
    <lineage>
        <taxon>Bacteria</taxon>
        <taxon>Pseudomonadati</taxon>
        <taxon>Pseudomonadota</taxon>
        <taxon>Gammaproteobacteria</taxon>
        <taxon>Legionellales</taxon>
        <taxon>Legionellaceae</taxon>
        <taxon>Legionella</taxon>
    </lineage>
</organism>
<keyword evidence="3" id="KW-1185">Reference proteome</keyword>
<evidence type="ECO:0000313" key="3">
    <source>
        <dbReference type="Proteomes" id="UP000054736"/>
    </source>
</evidence>
<reference evidence="2 3" key="1">
    <citation type="submission" date="2015-11" db="EMBL/GenBank/DDBJ databases">
        <title>Genomic analysis of 38 Legionella species identifies large and diverse effector repertoires.</title>
        <authorList>
            <person name="Burstein D."/>
            <person name="Amaro F."/>
            <person name="Zusman T."/>
            <person name="Lifshitz Z."/>
            <person name="Cohen O."/>
            <person name="Gilbert J.A."/>
            <person name="Pupko T."/>
            <person name="Shuman H.A."/>
            <person name="Segal G."/>
        </authorList>
    </citation>
    <scope>NUCLEOTIDE SEQUENCE [LARGE SCALE GENOMIC DNA]</scope>
    <source>
        <strain evidence="2 3">ATCC 700990</strain>
    </source>
</reference>
<comment type="caution">
    <text evidence="2">The sequence shown here is derived from an EMBL/GenBank/DDBJ whole genome shotgun (WGS) entry which is preliminary data.</text>
</comment>
<feature type="region of interest" description="Disordered" evidence="1">
    <location>
        <begin position="177"/>
        <end position="223"/>
    </location>
</feature>
<dbReference type="Proteomes" id="UP000054736">
    <property type="component" value="Unassembled WGS sequence"/>
</dbReference>
<gene>
    <name evidence="2" type="ORF">Ldro_2021</name>
</gene>
<protein>
    <submittedName>
        <fullName evidence="2">Uncharacterized protein</fullName>
    </submittedName>
</protein>
<dbReference type="AlphaFoldDB" id="A0A0W0SQQ2"/>
<dbReference type="EMBL" id="LNXY01000027">
    <property type="protein sequence ID" value="KTC85696.1"/>
    <property type="molecule type" value="Genomic_DNA"/>
</dbReference>